<evidence type="ECO:0000256" key="4">
    <source>
        <dbReference type="PROSITE-ProRule" id="PRU00335"/>
    </source>
</evidence>
<evidence type="ECO:0000256" key="3">
    <source>
        <dbReference type="ARBA" id="ARBA00023163"/>
    </source>
</evidence>
<reference evidence="6 7" key="1">
    <citation type="submission" date="2016-07" db="EMBL/GenBank/DDBJ databases">
        <title>Draft Genome Sequence of Methylobrevis pamukkalensis PK2.</title>
        <authorList>
            <person name="Vasilenko O.V."/>
            <person name="Doronina N.V."/>
            <person name="Shmareva M.N."/>
            <person name="Tarlachkov S.V."/>
            <person name="Mustakhimov I."/>
            <person name="Trotsenko Y.A."/>
        </authorList>
    </citation>
    <scope>NUCLEOTIDE SEQUENCE [LARGE SCALE GENOMIC DNA]</scope>
    <source>
        <strain evidence="6 7">PK2</strain>
    </source>
</reference>
<dbReference type="InterPro" id="IPR050109">
    <property type="entry name" value="HTH-type_TetR-like_transc_reg"/>
</dbReference>
<feature type="DNA-binding region" description="H-T-H motif" evidence="4">
    <location>
        <begin position="42"/>
        <end position="61"/>
    </location>
</feature>
<evidence type="ECO:0000256" key="2">
    <source>
        <dbReference type="ARBA" id="ARBA00023125"/>
    </source>
</evidence>
<dbReference type="InterPro" id="IPR001647">
    <property type="entry name" value="HTH_TetR"/>
</dbReference>
<keyword evidence="2 4" id="KW-0238">DNA-binding</keyword>
<dbReference type="PROSITE" id="PS50977">
    <property type="entry name" value="HTH_TETR_2"/>
    <property type="match status" value="1"/>
</dbReference>
<dbReference type="RefSeq" id="WP_069308018.1">
    <property type="nucleotide sequence ID" value="NZ_MCRJ01000121.1"/>
</dbReference>
<dbReference type="Pfam" id="PF00440">
    <property type="entry name" value="TetR_N"/>
    <property type="match status" value="1"/>
</dbReference>
<proteinExistence type="predicted"/>
<dbReference type="Gene3D" id="1.10.357.10">
    <property type="entry name" value="Tetracycline Repressor, domain 2"/>
    <property type="match status" value="1"/>
</dbReference>
<keyword evidence="3" id="KW-0804">Transcription</keyword>
<evidence type="ECO:0000313" key="6">
    <source>
        <dbReference type="EMBL" id="ODN68950.1"/>
    </source>
</evidence>
<dbReference type="GO" id="GO:0003700">
    <property type="term" value="F:DNA-binding transcription factor activity"/>
    <property type="evidence" value="ECO:0007669"/>
    <property type="project" value="TreeGrafter"/>
</dbReference>
<dbReference type="Proteomes" id="UP000094622">
    <property type="component" value="Unassembled WGS sequence"/>
</dbReference>
<feature type="domain" description="HTH tetR-type" evidence="5">
    <location>
        <begin position="18"/>
        <end position="79"/>
    </location>
</feature>
<protein>
    <submittedName>
        <fullName evidence="6">Bacterial regulatory protein, tetR family</fullName>
    </submittedName>
</protein>
<dbReference type="AlphaFoldDB" id="A0A1E3GY20"/>
<dbReference type="GO" id="GO:0000976">
    <property type="term" value="F:transcription cis-regulatory region binding"/>
    <property type="evidence" value="ECO:0007669"/>
    <property type="project" value="TreeGrafter"/>
</dbReference>
<keyword evidence="7" id="KW-1185">Reference proteome</keyword>
<dbReference type="InterPro" id="IPR009057">
    <property type="entry name" value="Homeodomain-like_sf"/>
</dbReference>
<accession>A0A1E3GY20</accession>
<sequence>MPGTTRAYNSPLREKNAQQTREAILAALHALMGEAGAPDEIGMEAIAQKAGVQRRTIFRHFATREELLCAFWPWLNAKIGASPAPHSVRDVVDGPREAFPRFDAHEAAMRAALHSRTGREMRMDTITGRRALFAGALEPVLSQLPPATARKVEALAHLLFSASAWEVLKDYGGLTGAQAGETASWALELILSAVDPGHDKADVPSQTKEKTR</sequence>
<dbReference type="OrthoDB" id="9795011at2"/>
<dbReference type="PANTHER" id="PTHR30055">
    <property type="entry name" value="HTH-TYPE TRANSCRIPTIONAL REGULATOR RUTR"/>
    <property type="match status" value="1"/>
</dbReference>
<dbReference type="EMBL" id="MCRJ01000121">
    <property type="protein sequence ID" value="ODN68950.1"/>
    <property type="molecule type" value="Genomic_DNA"/>
</dbReference>
<gene>
    <name evidence="6" type="ORF">A6302_03756</name>
</gene>
<dbReference type="PANTHER" id="PTHR30055:SF234">
    <property type="entry name" value="HTH-TYPE TRANSCRIPTIONAL REGULATOR BETI"/>
    <property type="match status" value="1"/>
</dbReference>
<evidence type="ECO:0000259" key="5">
    <source>
        <dbReference type="PROSITE" id="PS50977"/>
    </source>
</evidence>
<evidence type="ECO:0000256" key="1">
    <source>
        <dbReference type="ARBA" id="ARBA00023015"/>
    </source>
</evidence>
<comment type="caution">
    <text evidence="6">The sequence shown here is derived from an EMBL/GenBank/DDBJ whole genome shotgun (WGS) entry which is preliminary data.</text>
</comment>
<keyword evidence="1" id="KW-0805">Transcription regulation</keyword>
<evidence type="ECO:0000313" key="7">
    <source>
        <dbReference type="Proteomes" id="UP000094622"/>
    </source>
</evidence>
<organism evidence="6 7">
    <name type="scientific">Methylobrevis pamukkalensis</name>
    <dbReference type="NCBI Taxonomy" id="1439726"/>
    <lineage>
        <taxon>Bacteria</taxon>
        <taxon>Pseudomonadati</taxon>
        <taxon>Pseudomonadota</taxon>
        <taxon>Alphaproteobacteria</taxon>
        <taxon>Hyphomicrobiales</taxon>
        <taxon>Pleomorphomonadaceae</taxon>
        <taxon>Methylobrevis</taxon>
    </lineage>
</organism>
<name>A0A1E3GY20_9HYPH</name>
<dbReference type="PATRIC" id="fig|1439726.3.peg.3958"/>
<dbReference type="SUPFAM" id="SSF46689">
    <property type="entry name" value="Homeodomain-like"/>
    <property type="match status" value="1"/>
</dbReference>